<dbReference type="RefSeq" id="WP_328856464.1">
    <property type="nucleotide sequence ID" value="NZ_CP108021.1"/>
</dbReference>
<gene>
    <name evidence="10 11" type="primary">crcB</name>
    <name evidence="10" type="synonym">fluC</name>
    <name evidence="11" type="ORF">OG579_14275</name>
</gene>
<evidence type="ECO:0000256" key="5">
    <source>
        <dbReference type="ARBA" id="ARBA00023136"/>
    </source>
</evidence>
<evidence type="ECO:0000256" key="6">
    <source>
        <dbReference type="ARBA" id="ARBA00023303"/>
    </source>
</evidence>
<dbReference type="PANTHER" id="PTHR28259">
    <property type="entry name" value="FLUORIDE EXPORT PROTEIN 1-RELATED"/>
    <property type="match status" value="1"/>
</dbReference>
<keyword evidence="10" id="KW-0915">Sodium</keyword>
<dbReference type="Pfam" id="PF02537">
    <property type="entry name" value="CRCB"/>
    <property type="match status" value="1"/>
</dbReference>
<evidence type="ECO:0000256" key="1">
    <source>
        <dbReference type="ARBA" id="ARBA00004651"/>
    </source>
</evidence>
<evidence type="ECO:0000256" key="3">
    <source>
        <dbReference type="ARBA" id="ARBA00022692"/>
    </source>
</evidence>
<organism evidence="11 12">
    <name type="scientific">Williamsia herbipolensis</name>
    <dbReference type="NCBI Taxonomy" id="1603258"/>
    <lineage>
        <taxon>Bacteria</taxon>
        <taxon>Bacillati</taxon>
        <taxon>Actinomycetota</taxon>
        <taxon>Actinomycetes</taxon>
        <taxon>Mycobacteriales</taxon>
        <taxon>Nocardiaceae</taxon>
        <taxon>Williamsia</taxon>
    </lineage>
</organism>
<evidence type="ECO:0000256" key="7">
    <source>
        <dbReference type="ARBA" id="ARBA00035120"/>
    </source>
</evidence>
<keyword evidence="5 10" id="KW-0472">Membrane</keyword>
<dbReference type="GO" id="GO:0062054">
    <property type="term" value="F:fluoride channel activity"/>
    <property type="evidence" value="ECO:0007669"/>
    <property type="project" value="UniProtKB-UniRule"/>
</dbReference>
<dbReference type="NCBIfam" id="TIGR00494">
    <property type="entry name" value="crcB"/>
    <property type="match status" value="1"/>
</dbReference>
<keyword evidence="10" id="KW-0406">Ion transport</keyword>
<reference evidence="11 12" key="1">
    <citation type="submission" date="2022-10" db="EMBL/GenBank/DDBJ databases">
        <title>The complete genomes of actinobacterial strains from the NBC collection.</title>
        <authorList>
            <person name="Joergensen T.S."/>
            <person name="Alvarez Arevalo M."/>
            <person name="Sterndorff E.B."/>
            <person name="Faurdal D."/>
            <person name="Vuksanovic O."/>
            <person name="Mourched A.-S."/>
            <person name="Charusanti P."/>
            <person name="Shaw S."/>
            <person name="Blin K."/>
            <person name="Weber T."/>
        </authorList>
    </citation>
    <scope>NUCLEOTIDE SEQUENCE [LARGE SCALE GENOMIC DNA]</scope>
    <source>
        <strain evidence="11 12">NBC_00319</strain>
    </source>
</reference>
<dbReference type="AlphaFoldDB" id="A0AAU4JYQ9"/>
<dbReference type="PANTHER" id="PTHR28259:SF1">
    <property type="entry name" value="FLUORIDE EXPORT PROTEIN 1-RELATED"/>
    <property type="match status" value="1"/>
</dbReference>
<keyword evidence="6 10" id="KW-0407">Ion channel</keyword>
<keyword evidence="2 10" id="KW-1003">Cell membrane</keyword>
<protein>
    <recommendedName>
        <fullName evidence="10">Fluoride-specific ion channel FluC</fullName>
    </recommendedName>
</protein>
<comment type="similarity">
    <text evidence="7 10">Belongs to the fluoride channel Fluc/FEX (TC 1.A.43) family.</text>
</comment>
<keyword evidence="12" id="KW-1185">Reference proteome</keyword>
<evidence type="ECO:0000256" key="2">
    <source>
        <dbReference type="ARBA" id="ARBA00022475"/>
    </source>
</evidence>
<comment type="subcellular location">
    <subcellularLocation>
        <location evidence="1 10">Cell membrane</location>
        <topology evidence="1 10">Multi-pass membrane protein</topology>
    </subcellularLocation>
</comment>
<dbReference type="GO" id="GO:0005886">
    <property type="term" value="C:plasma membrane"/>
    <property type="evidence" value="ECO:0007669"/>
    <property type="project" value="UniProtKB-SubCell"/>
</dbReference>
<dbReference type="GO" id="GO:0140114">
    <property type="term" value="P:cellular detoxification of fluoride"/>
    <property type="evidence" value="ECO:0007669"/>
    <property type="project" value="UniProtKB-UniRule"/>
</dbReference>
<feature type="binding site" evidence="10">
    <location>
        <position position="76"/>
    </location>
    <ligand>
        <name>Na(+)</name>
        <dbReference type="ChEBI" id="CHEBI:29101"/>
        <note>structural</note>
    </ligand>
</feature>
<comment type="activity regulation">
    <text evidence="10">Na(+) is not transported, but it plays an essential structural role and its presence is essential for fluoride channel function.</text>
</comment>
<evidence type="ECO:0000256" key="4">
    <source>
        <dbReference type="ARBA" id="ARBA00022989"/>
    </source>
</evidence>
<dbReference type="InterPro" id="IPR003691">
    <property type="entry name" value="FluC"/>
</dbReference>
<evidence type="ECO:0000313" key="11">
    <source>
        <dbReference type="EMBL" id="WUM18888.1"/>
    </source>
</evidence>
<name>A0AAU4JYQ9_9NOCA</name>
<dbReference type="HAMAP" id="MF_00454">
    <property type="entry name" value="FluC"/>
    <property type="match status" value="1"/>
</dbReference>
<evidence type="ECO:0000313" key="12">
    <source>
        <dbReference type="Proteomes" id="UP001432128"/>
    </source>
</evidence>
<keyword evidence="10" id="KW-0479">Metal-binding</keyword>
<dbReference type="Proteomes" id="UP001432128">
    <property type="component" value="Chromosome"/>
</dbReference>
<keyword evidence="4 10" id="KW-1133">Transmembrane helix</keyword>
<keyword evidence="10" id="KW-0813">Transport</keyword>
<dbReference type="EMBL" id="CP108021">
    <property type="protein sequence ID" value="WUM18888.1"/>
    <property type="molecule type" value="Genomic_DNA"/>
</dbReference>
<evidence type="ECO:0000256" key="8">
    <source>
        <dbReference type="ARBA" id="ARBA00035585"/>
    </source>
</evidence>
<keyword evidence="3 10" id="KW-0812">Transmembrane</keyword>
<evidence type="ECO:0000256" key="9">
    <source>
        <dbReference type="ARBA" id="ARBA00049940"/>
    </source>
</evidence>
<dbReference type="KEGG" id="whr:OG579_14275"/>
<comment type="function">
    <text evidence="9 10">Fluoride-specific ion channel. Important for reducing fluoride concentration in the cell, thus reducing its toxicity.</text>
</comment>
<dbReference type="GO" id="GO:0046872">
    <property type="term" value="F:metal ion binding"/>
    <property type="evidence" value="ECO:0007669"/>
    <property type="project" value="UniProtKB-KW"/>
</dbReference>
<evidence type="ECO:0000256" key="10">
    <source>
        <dbReference type="HAMAP-Rule" id="MF_00454"/>
    </source>
</evidence>
<feature type="transmembrane region" description="Helical" evidence="10">
    <location>
        <begin position="98"/>
        <end position="122"/>
    </location>
</feature>
<accession>A0AAU4JYQ9</accession>
<feature type="binding site" evidence="10">
    <location>
        <position position="73"/>
    </location>
    <ligand>
        <name>Na(+)</name>
        <dbReference type="ChEBI" id="CHEBI:29101"/>
        <note>structural</note>
    </ligand>
</feature>
<comment type="catalytic activity">
    <reaction evidence="8">
        <text>fluoride(in) = fluoride(out)</text>
        <dbReference type="Rhea" id="RHEA:76159"/>
        <dbReference type="ChEBI" id="CHEBI:17051"/>
    </reaction>
    <physiologicalReaction direction="left-to-right" evidence="8">
        <dbReference type="Rhea" id="RHEA:76160"/>
    </physiologicalReaction>
</comment>
<comment type="caution">
    <text evidence="10">Lacks conserved residue(s) required for the propagation of feature annotation.</text>
</comment>
<proteinExistence type="inferred from homology"/>
<sequence length="123" mass="12270">MIAVLVTLAGALGAVARFAADGELRHRFGWSTPWQTTIINVTGSFALGVIAGLVTGAGVDADWQAVIGTGFCGGYTTFSTASVETVTLLRSGRAGAGIGYAALSLMLSLASCAAGLGIVYALG</sequence>